<sequence>MLASGAIDVVSHASMMRWSAGMEHSVKLDGNWDTGLREVNMPGFRSPELLGSQDIDCMKAWVHTFKTRKRADKSSIWNQIWFEQQRILTEYDRWELLAALQALLIYSLLRLQDTPVGHGSFDDSLLTTINSGKLVSGALAVAVADRCDYEPPYDPRLQWRDWIFSESRRRTVLVFQIINILVDLPATVSYFAVWGFAFVPLPCPGPMWNAVDLEGWTAAFKQWYGKRTVYGLSEAGALTRIIKTPAGLLETSIAEWEGWVAELGDIGTLLMIVAPLL</sequence>
<dbReference type="OrthoDB" id="5423818at2759"/>
<evidence type="ECO:0000313" key="2">
    <source>
        <dbReference type="Proteomes" id="UP000012174"/>
    </source>
</evidence>
<name>M7SBD8_EUTLA</name>
<reference evidence="2" key="1">
    <citation type="journal article" date="2013" name="Genome Announc.">
        <title>Draft genome sequence of the grapevine dieback fungus Eutypa lata UCR-EL1.</title>
        <authorList>
            <person name="Blanco-Ulate B."/>
            <person name="Rolshausen P.E."/>
            <person name="Cantu D."/>
        </authorList>
    </citation>
    <scope>NUCLEOTIDE SEQUENCE [LARGE SCALE GENOMIC DNA]</scope>
    <source>
        <strain evidence="2">UCR-EL1</strain>
    </source>
</reference>
<dbReference type="Proteomes" id="UP000012174">
    <property type="component" value="Unassembled WGS sequence"/>
</dbReference>
<dbReference type="EMBL" id="KB707614">
    <property type="protein sequence ID" value="EMR61472.1"/>
    <property type="molecule type" value="Genomic_DNA"/>
</dbReference>
<proteinExistence type="predicted"/>
<keyword evidence="2" id="KW-1185">Reference proteome</keyword>
<evidence type="ECO:0000313" key="1">
    <source>
        <dbReference type="EMBL" id="EMR61472.1"/>
    </source>
</evidence>
<dbReference type="OMA" id="WISAYSS"/>
<gene>
    <name evidence="1" type="ORF">UCREL1_11611</name>
</gene>
<dbReference type="KEGG" id="ela:UCREL1_11611"/>
<dbReference type="AlphaFoldDB" id="M7SBD8"/>
<protein>
    <submittedName>
        <fullName evidence="1">Putative c6 finger domain protein</fullName>
    </submittedName>
</protein>
<accession>M7SBD8</accession>
<dbReference type="HOGENOM" id="CLU_093702_0_0_1"/>
<organism evidence="1 2">
    <name type="scientific">Eutypa lata (strain UCR-EL1)</name>
    <name type="common">Grapevine dieback disease fungus</name>
    <name type="synonym">Eutypa armeniacae</name>
    <dbReference type="NCBI Taxonomy" id="1287681"/>
    <lineage>
        <taxon>Eukaryota</taxon>
        <taxon>Fungi</taxon>
        <taxon>Dikarya</taxon>
        <taxon>Ascomycota</taxon>
        <taxon>Pezizomycotina</taxon>
        <taxon>Sordariomycetes</taxon>
        <taxon>Xylariomycetidae</taxon>
        <taxon>Xylariales</taxon>
        <taxon>Diatrypaceae</taxon>
        <taxon>Eutypa</taxon>
    </lineage>
</organism>